<dbReference type="EMBL" id="PRDS01000005">
    <property type="protein sequence ID" value="PPB80416.1"/>
    <property type="molecule type" value="Genomic_DNA"/>
</dbReference>
<proteinExistence type="predicted"/>
<reference evidence="1 2" key="1">
    <citation type="submission" date="2018-01" db="EMBL/GenBank/DDBJ databases">
        <title>Genomic Encyclopedia of Archaeal and Bacterial Type Strains, Phase II (KMG-II): from individual species to whole genera.</title>
        <authorList>
            <person name="Goeker M."/>
        </authorList>
    </citation>
    <scope>NUCLEOTIDE SEQUENCE [LARGE SCALE GENOMIC DNA]</scope>
    <source>
        <strain evidence="1 2">DSM 12048</strain>
    </source>
</reference>
<sequence length="217" mass="23605">MAILASLAARAAHHALEVFGAFNPGPDDDLPDIGTLVLLGPREPGFWAHLKAQPEWLDGQPDPIDRWSARALRELAEPLEARIFLPFGGPPRHPFYRWALRSGRAWASPVQLLVHDRAGLMVSYRGALGLREKLELPAPSCAHPCAACPDKPCLTACPVGALNDHGYDLSECHALLDQPAGEGCMNLGCATRRACPLSAAYGRLPEQSAYHMRLFHP</sequence>
<gene>
    <name evidence="1" type="ORF">LV82_01763</name>
</gene>
<dbReference type="Proteomes" id="UP000239736">
    <property type="component" value="Unassembled WGS sequence"/>
</dbReference>
<keyword evidence="2" id="KW-1185">Reference proteome</keyword>
<comment type="caution">
    <text evidence="1">The sequence shown here is derived from an EMBL/GenBank/DDBJ whole genome shotgun (WGS) entry which is preliminary data.</text>
</comment>
<evidence type="ECO:0008006" key="3">
    <source>
        <dbReference type="Google" id="ProtNLM"/>
    </source>
</evidence>
<dbReference type="OrthoDB" id="8279740at2"/>
<evidence type="ECO:0000313" key="1">
    <source>
        <dbReference type="EMBL" id="PPB80416.1"/>
    </source>
</evidence>
<protein>
    <recommendedName>
        <fullName evidence="3">Ferredoxin</fullName>
    </recommendedName>
</protein>
<evidence type="ECO:0000313" key="2">
    <source>
        <dbReference type="Proteomes" id="UP000239736"/>
    </source>
</evidence>
<organism evidence="1 2">
    <name type="scientific">Albidovulum inexpectatum</name>
    <dbReference type="NCBI Taxonomy" id="196587"/>
    <lineage>
        <taxon>Bacteria</taxon>
        <taxon>Pseudomonadati</taxon>
        <taxon>Pseudomonadota</taxon>
        <taxon>Alphaproteobacteria</taxon>
        <taxon>Rhodobacterales</taxon>
        <taxon>Paracoccaceae</taxon>
        <taxon>Albidovulum</taxon>
    </lineage>
</organism>
<name>A0A2S5JFX6_9RHOB</name>
<dbReference type="AlphaFoldDB" id="A0A2S5JFX6"/>
<accession>A0A2S5JFX6</accession>